<keyword evidence="3" id="KW-1185">Reference proteome</keyword>
<protein>
    <submittedName>
        <fullName evidence="2">Uncharacterized protein</fullName>
    </submittedName>
</protein>
<evidence type="ECO:0000313" key="3">
    <source>
        <dbReference type="Proteomes" id="UP001374803"/>
    </source>
</evidence>
<feature type="transmembrane region" description="Helical" evidence="1">
    <location>
        <begin position="120"/>
        <end position="139"/>
    </location>
</feature>
<gene>
    <name evidence="2" type="ORF">LVJ94_15020</name>
</gene>
<keyword evidence="1" id="KW-0812">Transmembrane</keyword>
<dbReference type="EMBL" id="CP089983">
    <property type="protein sequence ID" value="WXB08546.1"/>
    <property type="molecule type" value="Genomic_DNA"/>
</dbReference>
<proteinExistence type="predicted"/>
<evidence type="ECO:0000313" key="2">
    <source>
        <dbReference type="EMBL" id="WXB08546.1"/>
    </source>
</evidence>
<sequence length="183" mass="19549">MRGTLTELRIGESAVIRLAQGPSATIRWDGIARIERNGQPIPLDAQTWKAQQSAPLAPALAPETMPYDSDKPIPTGYHLETKPRLGPLISGSILSGIGLFGIVAVESSSAQRDTKTAFDVVWGLLFFGPGLPLLLVGLLSPKKYLRHDAAALWNLPSPSKPPLYVGFGPTKDGGGLLTIGRQF</sequence>
<reference evidence="2" key="1">
    <citation type="submission" date="2021-12" db="EMBL/GenBank/DDBJ databases">
        <title>Discovery of the Pendulisporaceae a myxobacterial family with distinct sporulation behavior and unique specialized metabolism.</title>
        <authorList>
            <person name="Garcia R."/>
            <person name="Popoff A."/>
            <person name="Bader C.D."/>
            <person name="Loehr J."/>
            <person name="Walesch S."/>
            <person name="Walt C."/>
            <person name="Boldt J."/>
            <person name="Bunk B."/>
            <person name="Haeckl F.J.F.P.J."/>
            <person name="Gunesch A.P."/>
            <person name="Birkelbach J."/>
            <person name="Nuebel U."/>
            <person name="Pietschmann T."/>
            <person name="Bach T."/>
            <person name="Mueller R."/>
        </authorList>
    </citation>
    <scope>NUCLEOTIDE SEQUENCE</scope>
    <source>
        <strain evidence="2">MSr11367</strain>
    </source>
</reference>
<keyword evidence="1" id="KW-1133">Transmembrane helix</keyword>
<keyword evidence="1" id="KW-0472">Membrane</keyword>
<accession>A0ABZ2LHA9</accession>
<evidence type="ECO:0000256" key="1">
    <source>
        <dbReference type="SAM" id="Phobius"/>
    </source>
</evidence>
<dbReference type="RefSeq" id="WP_394838216.1">
    <property type="nucleotide sequence ID" value="NZ_CP089929.1"/>
</dbReference>
<dbReference type="Proteomes" id="UP001374803">
    <property type="component" value="Chromosome"/>
</dbReference>
<feature type="transmembrane region" description="Helical" evidence="1">
    <location>
        <begin position="85"/>
        <end position="105"/>
    </location>
</feature>
<organism evidence="2 3">
    <name type="scientific">Pendulispora rubella</name>
    <dbReference type="NCBI Taxonomy" id="2741070"/>
    <lineage>
        <taxon>Bacteria</taxon>
        <taxon>Pseudomonadati</taxon>
        <taxon>Myxococcota</taxon>
        <taxon>Myxococcia</taxon>
        <taxon>Myxococcales</taxon>
        <taxon>Sorangiineae</taxon>
        <taxon>Pendulisporaceae</taxon>
        <taxon>Pendulispora</taxon>
    </lineage>
</organism>
<name>A0ABZ2LHA9_9BACT</name>